<dbReference type="PANTHER" id="PTHR47429:SF2">
    <property type="entry name" value="PROTEIN TWIN LOV 1"/>
    <property type="match status" value="1"/>
</dbReference>
<evidence type="ECO:0000256" key="3">
    <source>
        <dbReference type="ARBA" id="ARBA00022991"/>
    </source>
</evidence>
<proteinExistence type="predicted"/>
<accession>A0AAV3SA53</accession>
<dbReference type="InterPro" id="IPR035965">
    <property type="entry name" value="PAS-like_dom_sf"/>
</dbReference>
<dbReference type="EMBL" id="BAAABL010000081">
    <property type="protein sequence ID" value="GAA0310491.1"/>
    <property type="molecule type" value="Genomic_DNA"/>
</dbReference>
<dbReference type="Proteomes" id="UP001500837">
    <property type="component" value="Unassembled WGS sequence"/>
</dbReference>
<keyword evidence="7" id="KW-1185">Reference proteome</keyword>
<sequence length="67" mass="7484">MAPRHGMDDDPPLPNAVKERAMDEAPVGITLTDPNRPDNPLVYVNDAFERITGHDRADVLGRNCRFL</sequence>
<keyword evidence="1" id="KW-0285">Flavoprotein</keyword>
<dbReference type="Pfam" id="PF13426">
    <property type="entry name" value="PAS_9"/>
    <property type="match status" value="1"/>
</dbReference>
<evidence type="ECO:0000313" key="6">
    <source>
        <dbReference type="EMBL" id="GAA0310491.1"/>
    </source>
</evidence>
<evidence type="ECO:0000256" key="1">
    <source>
        <dbReference type="ARBA" id="ARBA00022630"/>
    </source>
</evidence>
<dbReference type="NCBIfam" id="TIGR00229">
    <property type="entry name" value="sensory_box"/>
    <property type="match status" value="1"/>
</dbReference>
<evidence type="ECO:0000256" key="4">
    <source>
        <dbReference type="SAM" id="MobiDB-lite"/>
    </source>
</evidence>
<feature type="region of interest" description="Disordered" evidence="4">
    <location>
        <begin position="1"/>
        <end position="23"/>
    </location>
</feature>
<dbReference type="PROSITE" id="PS50112">
    <property type="entry name" value="PAS"/>
    <property type="match status" value="1"/>
</dbReference>
<feature type="domain" description="PAS" evidence="5">
    <location>
        <begin position="19"/>
        <end position="67"/>
    </location>
</feature>
<dbReference type="InterPro" id="IPR000014">
    <property type="entry name" value="PAS"/>
</dbReference>
<evidence type="ECO:0000313" key="7">
    <source>
        <dbReference type="Proteomes" id="UP001500837"/>
    </source>
</evidence>
<organism evidence="6 7">
    <name type="scientific">Halarchaeum salinum</name>
    <dbReference type="NCBI Taxonomy" id="489912"/>
    <lineage>
        <taxon>Archaea</taxon>
        <taxon>Methanobacteriati</taxon>
        <taxon>Methanobacteriota</taxon>
        <taxon>Stenosarchaea group</taxon>
        <taxon>Halobacteria</taxon>
        <taxon>Halobacteriales</taxon>
        <taxon>Halobacteriaceae</taxon>
    </lineage>
</organism>
<dbReference type="AlphaFoldDB" id="A0AAV3SA53"/>
<keyword evidence="3" id="KW-0157">Chromophore</keyword>
<evidence type="ECO:0000259" key="5">
    <source>
        <dbReference type="PROSITE" id="PS50112"/>
    </source>
</evidence>
<dbReference type="PANTHER" id="PTHR47429">
    <property type="entry name" value="PROTEIN TWIN LOV 1"/>
    <property type="match status" value="1"/>
</dbReference>
<reference evidence="6 7" key="1">
    <citation type="journal article" date="2019" name="Int. J. Syst. Evol. Microbiol.">
        <title>The Global Catalogue of Microorganisms (GCM) 10K type strain sequencing project: providing services to taxonomists for standard genome sequencing and annotation.</title>
        <authorList>
            <consortium name="The Broad Institute Genomics Platform"/>
            <consortium name="The Broad Institute Genome Sequencing Center for Infectious Disease"/>
            <person name="Wu L."/>
            <person name="Ma J."/>
        </authorList>
    </citation>
    <scope>NUCLEOTIDE SEQUENCE [LARGE SCALE GENOMIC DNA]</scope>
    <source>
        <strain evidence="6 7">JCM 16330</strain>
    </source>
</reference>
<name>A0AAV3SA53_9EURY</name>
<protein>
    <recommendedName>
        <fullName evidence="5">PAS domain-containing protein</fullName>
    </recommendedName>
</protein>
<evidence type="ECO:0000256" key="2">
    <source>
        <dbReference type="ARBA" id="ARBA00022643"/>
    </source>
</evidence>
<gene>
    <name evidence="6" type="ORF">GCM10009066_24760</name>
</gene>
<keyword evidence="2" id="KW-0288">FMN</keyword>
<dbReference type="Gene3D" id="3.30.450.20">
    <property type="entry name" value="PAS domain"/>
    <property type="match status" value="1"/>
</dbReference>
<dbReference type="CDD" id="cd00130">
    <property type="entry name" value="PAS"/>
    <property type="match status" value="1"/>
</dbReference>
<comment type="caution">
    <text evidence="6">The sequence shown here is derived from an EMBL/GenBank/DDBJ whole genome shotgun (WGS) entry which is preliminary data.</text>
</comment>
<dbReference type="SUPFAM" id="SSF55785">
    <property type="entry name" value="PYP-like sensor domain (PAS domain)"/>
    <property type="match status" value="1"/>
</dbReference>